<dbReference type="Proteomes" id="UP000514462">
    <property type="component" value="Chromosome"/>
</dbReference>
<dbReference type="AlphaFoldDB" id="A0AAP9R2N2"/>
<organism evidence="1 2">
    <name type="scientific">Klebsiella aerogenes</name>
    <name type="common">Enterobacter aerogenes</name>
    <dbReference type="NCBI Taxonomy" id="548"/>
    <lineage>
        <taxon>Bacteria</taxon>
        <taxon>Pseudomonadati</taxon>
        <taxon>Pseudomonadota</taxon>
        <taxon>Gammaproteobacteria</taxon>
        <taxon>Enterobacterales</taxon>
        <taxon>Enterobacteriaceae</taxon>
        <taxon>Klebsiella/Raoultella group</taxon>
        <taxon>Klebsiella</taxon>
    </lineage>
</organism>
<protein>
    <submittedName>
        <fullName evidence="1">Uncharacterized protein</fullName>
    </submittedName>
</protein>
<gene>
    <name evidence="1" type="ORF">HV331_22270</name>
</gene>
<evidence type="ECO:0000313" key="2">
    <source>
        <dbReference type="Proteomes" id="UP000514462"/>
    </source>
</evidence>
<name>A0AAP9R2N2_KLEAE</name>
<dbReference type="EMBL" id="CP055904">
    <property type="protein sequence ID" value="QMR42744.1"/>
    <property type="molecule type" value="Genomic_DNA"/>
</dbReference>
<reference evidence="2" key="1">
    <citation type="submission" date="2020-06" db="EMBL/GenBank/DDBJ databases">
        <title>REHAB project genomes.</title>
        <authorList>
            <person name="Shaw L.P."/>
        </authorList>
    </citation>
    <scope>NUCLEOTIDE SEQUENCE [LARGE SCALE GENOMIC DNA]</scope>
    <source>
        <strain evidence="2">RHBSTW-00938</strain>
    </source>
</reference>
<sequence length="79" mass="8597">MKKLAFLLLLTGVSVMLYGNLPAQRISSCERQGATAGVCTAVEWDNEQLNFLPQYNPENAKTIAVLQQQLSGARATVKS</sequence>
<proteinExistence type="predicted"/>
<evidence type="ECO:0000313" key="1">
    <source>
        <dbReference type="EMBL" id="QMR42744.1"/>
    </source>
</evidence>
<accession>A0AAP9R2N2</accession>